<gene>
    <name evidence="2" type="ORF">MNKW57_26970</name>
</gene>
<accession>A0ABQ6M1Z6</accession>
<dbReference type="Pfam" id="PF13577">
    <property type="entry name" value="SnoaL_4"/>
    <property type="match status" value="1"/>
</dbReference>
<comment type="caution">
    <text evidence="2">The sequence shown here is derived from an EMBL/GenBank/DDBJ whole genome shotgun (WGS) entry which is preliminary data.</text>
</comment>
<dbReference type="InterPro" id="IPR032710">
    <property type="entry name" value="NTF2-like_dom_sf"/>
</dbReference>
<dbReference type="CDD" id="cd00531">
    <property type="entry name" value="NTF2_like"/>
    <property type="match status" value="1"/>
</dbReference>
<dbReference type="Proteomes" id="UP001224392">
    <property type="component" value="Unassembled WGS sequence"/>
</dbReference>
<evidence type="ECO:0000313" key="3">
    <source>
        <dbReference type="Proteomes" id="UP001224392"/>
    </source>
</evidence>
<dbReference type="EMBL" id="BSYJ01000006">
    <property type="protein sequence ID" value="GMG88376.1"/>
    <property type="molecule type" value="Genomic_DNA"/>
</dbReference>
<dbReference type="Gene3D" id="3.10.450.50">
    <property type="match status" value="1"/>
</dbReference>
<dbReference type="InterPro" id="IPR037401">
    <property type="entry name" value="SnoaL-like"/>
</dbReference>
<dbReference type="SUPFAM" id="SSF54427">
    <property type="entry name" value="NTF2-like"/>
    <property type="match status" value="1"/>
</dbReference>
<keyword evidence="3" id="KW-1185">Reference proteome</keyword>
<protein>
    <recommendedName>
        <fullName evidence="1">SnoaL-like domain-containing protein</fullName>
    </recommendedName>
</protein>
<evidence type="ECO:0000259" key="1">
    <source>
        <dbReference type="Pfam" id="PF13577"/>
    </source>
</evidence>
<dbReference type="RefSeq" id="WP_285764990.1">
    <property type="nucleotide sequence ID" value="NZ_BSYJ01000006.1"/>
</dbReference>
<sequence length="171" mass="19504">MSKMDFLQLESDFRASYNAYAEGLDSKDWAKVRTCFADDVYLDYGPIIDPTGSPDRPRSADEWVKQLHLNIGGFDLTRHTITNHRVSVEGDSFSCKAYLIADHIMFKDPAMPITGPDDVATVIGEYTNHYRQVSGEWKIFRSRLDIHWSTGNIDLFAEALKRVTKLEEPVI</sequence>
<evidence type="ECO:0000313" key="2">
    <source>
        <dbReference type="EMBL" id="GMG88376.1"/>
    </source>
</evidence>
<name>A0ABQ6M1Z6_9GAMM</name>
<reference evidence="2 3" key="1">
    <citation type="submission" date="2023-04" db="EMBL/GenBank/DDBJ databases">
        <title>Marinobulbifer ophiurae gen. nov., sp. Nov., isolate from tissue of brittle star Ophioplocus japonicus.</title>
        <authorList>
            <person name="Kawano K."/>
            <person name="Sawayama S."/>
            <person name="Nakagawa S."/>
        </authorList>
    </citation>
    <scope>NUCLEOTIDE SEQUENCE [LARGE SCALE GENOMIC DNA]</scope>
    <source>
        <strain evidence="2 3">NKW57</strain>
    </source>
</reference>
<organism evidence="2 3">
    <name type="scientific">Biformimicrobium ophioploci</name>
    <dbReference type="NCBI Taxonomy" id="3036711"/>
    <lineage>
        <taxon>Bacteria</taxon>
        <taxon>Pseudomonadati</taxon>
        <taxon>Pseudomonadota</taxon>
        <taxon>Gammaproteobacteria</taxon>
        <taxon>Cellvibrionales</taxon>
        <taxon>Microbulbiferaceae</taxon>
        <taxon>Biformimicrobium</taxon>
    </lineage>
</organism>
<proteinExistence type="predicted"/>
<feature type="domain" description="SnoaL-like" evidence="1">
    <location>
        <begin position="15"/>
        <end position="142"/>
    </location>
</feature>